<sequence>MDEYEKAKTKAAEEQPLPFNAADGWTKSSVKIRLPHARHSWESESVAPEMTIDNVWHQDVVQVVKAAFQDTAALDFHMKPFKQMWTPEPDKPTQRIHGEAFWTDRMLEMDRNLPEITGCKLEWVIACVKLWSDSTHLTSFGTHKMWPIYMYLSNLSKYIRCRPSSYSAHHIAYVPSLPACFQDLYREIFGVAATSDDTGNISK</sequence>
<organism evidence="1 2">
    <name type="scientific">Marasmiellus scandens</name>
    <dbReference type="NCBI Taxonomy" id="2682957"/>
    <lineage>
        <taxon>Eukaryota</taxon>
        <taxon>Fungi</taxon>
        <taxon>Dikarya</taxon>
        <taxon>Basidiomycota</taxon>
        <taxon>Agaricomycotina</taxon>
        <taxon>Agaricomycetes</taxon>
        <taxon>Agaricomycetidae</taxon>
        <taxon>Agaricales</taxon>
        <taxon>Marasmiineae</taxon>
        <taxon>Omphalotaceae</taxon>
        <taxon>Marasmiellus</taxon>
    </lineage>
</organism>
<keyword evidence="2" id="KW-1185">Reference proteome</keyword>
<gene>
    <name evidence="1" type="ORF">VKT23_011944</name>
</gene>
<name>A0ABR1J880_9AGAR</name>
<protein>
    <submittedName>
        <fullName evidence="1">Uncharacterized protein</fullName>
    </submittedName>
</protein>
<accession>A0ABR1J880</accession>
<proteinExistence type="predicted"/>
<evidence type="ECO:0000313" key="1">
    <source>
        <dbReference type="EMBL" id="KAK7453268.1"/>
    </source>
</evidence>
<dbReference type="InterPro" id="IPR041078">
    <property type="entry name" value="Plavaka"/>
</dbReference>
<dbReference type="Pfam" id="PF18759">
    <property type="entry name" value="Plavaka"/>
    <property type="match status" value="1"/>
</dbReference>
<evidence type="ECO:0000313" key="2">
    <source>
        <dbReference type="Proteomes" id="UP001498398"/>
    </source>
</evidence>
<comment type="caution">
    <text evidence="1">The sequence shown here is derived from an EMBL/GenBank/DDBJ whole genome shotgun (WGS) entry which is preliminary data.</text>
</comment>
<reference evidence="1 2" key="1">
    <citation type="submission" date="2024-01" db="EMBL/GenBank/DDBJ databases">
        <title>A draft genome for the cacao thread blight pathogen Marasmiellus scandens.</title>
        <authorList>
            <person name="Baruah I.K."/>
            <person name="Leung J."/>
            <person name="Bukari Y."/>
            <person name="Amoako-Attah I."/>
            <person name="Meinhardt L.W."/>
            <person name="Bailey B.A."/>
            <person name="Cohen S.P."/>
        </authorList>
    </citation>
    <scope>NUCLEOTIDE SEQUENCE [LARGE SCALE GENOMIC DNA]</scope>
    <source>
        <strain evidence="1 2">GH-19</strain>
    </source>
</reference>
<dbReference type="Proteomes" id="UP001498398">
    <property type="component" value="Unassembled WGS sequence"/>
</dbReference>
<dbReference type="EMBL" id="JBANRG010000027">
    <property type="protein sequence ID" value="KAK7453268.1"/>
    <property type="molecule type" value="Genomic_DNA"/>
</dbReference>